<sequence length="465" mass="52681">MDSRHSPEPLQHSPNSLGDPLLPQSVRRPRQEEFREKIDKKETFEKDALTGLHGQRYLCRAIDACLAQSRKRDLTATLALLQLENFYEIRSWVGLSEADLLLTDIAQLLKTSLPKRVLLCRCHNFEFAALLLADCSVNARLITDKLKQALLSAVSPSLPRQLELKCGVGLAKLETNIPSWPVVFARARHNLSLAHHHRELPAHLVSISPDVALKQLHAALKCSELELNFQAMVKLAEDPLQHYEVRCSLSHHEQSLPTLLLFETAARNALGEKLDRRIIEQTLRRLSQDATPNRRLVVNLSHNSLVSIPFLRWLEERLSERRTFASQLIFQISETDALIAQHHLNTFCKVIEKLGCKLSLSNFGCTPKPLRYLSLVPASYVKLDTGLFRKIDVNQASLASLNSLIKELHERQISVIAPMLEQLPILPLLWQANVDFMQGNCLHQPSSSMDFEFIETRTVCLTVAK</sequence>
<gene>
    <name evidence="4" type="ORF">COB20_13310</name>
</gene>
<dbReference type="PROSITE" id="PS50887">
    <property type="entry name" value="GGDEF"/>
    <property type="match status" value="1"/>
</dbReference>
<dbReference type="PANTHER" id="PTHR33121">
    <property type="entry name" value="CYCLIC DI-GMP PHOSPHODIESTERASE PDEF"/>
    <property type="match status" value="1"/>
</dbReference>
<dbReference type="SMART" id="SM00267">
    <property type="entry name" value="GGDEF"/>
    <property type="match status" value="1"/>
</dbReference>
<comment type="caution">
    <text evidence="4">The sequence shown here is derived from an EMBL/GenBank/DDBJ whole genome shotgun (WGS) entry which is preliminary data.</text>
</comment>
<evidence type="ECO:0000256" key="1">
    <source>
        <dbReference type="SAM" id="MobiDB-lite"/>
    </source>
</evidence>
<proteinExistence type="predicted"/>
<evidence type="ECO:0008006" key="6">
    <source>
        <dbReference type="Google" id="ProtNLM"/>
    </source>
</evidence>
<dbReference type="PROSITE" id="PS50883">
    <property type="entry name" value="EAL"/>
    <property type="match status" value="1"/>
</dbReference>
<dbReference type="CDD" id="cd01948">
    <property type="entry name" value="EAL"/>
    <property type="match status" value="1"/>
</dbReference>
<evidence type="ECO:0000259" key="3">
    <source>
        <dbReference type="PROSITE" id="PS50887"/>
    </source>
</evidence>
<feature type="domain" description="EAL" evidence="2">
    <location>
        <begin position="209"/>
        <end position="459"/>
    </location>
</feature>
<feature type="region of interest" description="Disordered" evidence="1">
    <location>
        <begin position="1"/>
        <end position="33"/>
    </location>
</feature>
<dbReference type="Pfam" id="PF00563">
    <property type="entry name" value="EAL"/>
    <property type="match status" value="1"/>
</dbReference>
<name>A0A2A4WZI7_9GAMM</name>
<evidence type="ECO:0000313" key="5">
    <source>
        <dbReference type="Proteomes" id="UP000218767"/>
    </source>
</evidence>
<protein>
    <recommendedName>
        <fullName evidence="6">EAL domain-containing protein</fullName>
    </recommendedName>
</protein>
<dbReference type="SMART" id="SM00052">
    <property type="entry name" value="EAL"/>
    <property type="match status" value="1"/>
</dbReference>
<dbReference type="GO" id="GO:0071111">
    <property type="term" value="F:cyclic-guanylate-specific phosphodiesterase activity"/>
    <property type="evidence" value="ECO:0007669"/>
    <property type="project" value="InterPro"/>
</dbReference>
<dbReference type="InterPro" id="IPR043128">
    <property type="entry name" value="Rev_trsase/Diguanyl_cyclase"/>
</dbReference>
<dbReference type="InterPro" id="IPR035919">
    <property type="entry name" value="EAL_sf"/>
</dbReference>
<dbReference type="AlphaFoldDB" id="A0A2A4WZI7"/>
<feature type="domain" description="GGDEF" evidence="3">
    <location>
        <begin position="74"/>
        <end position="210"/>
    </location>
</feature>
<dbReference type="Gene3D" id="3.20.20.450">
    <property type="entry name" value="EAL domain"/>
    <property type="match status" value="1"/>
</dbReference>
<dbReference type="InterPro" id="IPR050706">
    <property type="entry name" value="Cyclic-di-GMP_PDE-like"/>
</dbReference>
<accession>A0A2A4WZI7</accession>
<dbReference type="Gene3D" id="3.30.70.270">
    <property type="match status" value="1"/>
</dbReference>
<evidence type="ECO:0000259" key="2">
    <source>
        <dbReference type="PROSITE" id="PS50883"/>
    </source>
</evidence>
<dbReference type="EMBL" id="NVUL01000079">
    <property type="protein sequence ID" value="PCI75245.1"/>
    <property type="molecule type" value="Genomic_DNA"/>
</dbReference>
<dbReference type="SUPFAM" id="SSF55073">
    <property type="entry name" value="Nucleotide cyclase"/>
    <property type="match status" value="1"/>
</dbReference>
<dbReference type="SUPFAM" id="SSF141868">
    <property type="entry name" value="EAL domain-like"/>
    <property type="match status" value="1"/>
</dbReference>
<organism evidence="4 5">
    <name type="scientific">SAR86 cluster bacterium</name>
    <dbReference type="NCBI Taxonomy" id="2030880"/>
    <lineage>
        <taxon>Bacteria</taxon>
        <taxon>Pseudomonadati</taxon>
        <taxon>Pseudomonadota</taxon>
        <taxon>Gammaproteobacteria</taxon>
        <taxon>SAR86 cluster</taxon>
    </lineage>
</organism>
<evidence type="ECO:0000313" key="4">
    <source>
        <dbReference type="EMBL" id="PCI75245.1"/>
    </source>
</evidence>
<dbReference type="InterPro" id="IPR029787">
    <property type="entry name" value="Nucleotide_cyclase"/>
</dbReference>
<dbReference type="Pfam" id="PF00990">
    <property type="entry name" value="GGDEF"/>
    <property type="match status" value="1"/>
</dbReference>
<dbReference type="InterPro" id="IPR001633">
    <property type="entry name" value="EAL_dom"/>
</dbReference>
<dbReference type="PANTHER" id="PTHR33121:SF23">
    <property type="entry name" value="CYCLIC DI-GMP PHOSPHODIESTERASE PDEB"/>
    <property type="match status" value="1"/>
</dbReference>
<dbReference type="InterPro" id="IPR000160">
    <property type="entry name" value="GGDEF_dom"/>
</dbReference>
<reference evidence="5" key="1">
    <citation type="submission" date="2017-08" db="EMBL/GenBank/DDBJ databases">
        <title>A dynamic microbial community with high functional redundancy inhabits the cold, oxic subseafloor aquifer.</title>
        <authorList>
            <person name="Tully B.J."/>
            <person name="Wheat C.G."/>
            <person name="Glazer B.T."/>
            <person name="Huber J.A."/>
        </authorList>
    </citation>
    <scope>NUCLEOTIDE SEQUENCE [LARGE SCALE GENOMIC DNA]</scope>
</reference>
<dbReference type="Proteomes" id="UP000218767">
    <property type="component" value="Unassembled WGS sequence"/>
</dbReference>